<gene>
    <name evidence="10" type="ORF">LR394_04045</name>
</gene>
<feature type="transmembrane region" description="Helical" evidence="9">
    <location>
        <begin position="374"/>
        <end position="393"/>
    </location>
</feature>
<feature type="region of interest" description="Disordered" evidence="8">
    <location>
        <begin position="1"/>
        <end position="60"/>
    </location>
</feature>
<feature type="transmembrane region" description="Helical" evidence="9">
    <location>
        <begin position="219"/>
        <end position="243"/>
    </location>
</feature>
<evidence type="ECO:0000256" key="5">
    <source>
        <dbReference type="ARBA" id="ARBA00022692"/>
    </source>
</evidence>
<feature type="compositionally biased region" description="Basic and acidic residues" evidence="8">
    <location>
        <begin position="42"/>
        <end position="53"/>
    </location>
</feature>
<reference evidence="10" key="1">
    <citation type="submission" date="2021-11" db="EMBL/GenBank/DDBJ databases">
        <title>Streptomyces corallinus and Kineosporia corallina sp. nov., two new coral-derived marine actinobacteria.</title>
        <authorList>
            <person name="Buangrab K."/>
            <person name="Sutthacheep M."/>
            <person name="Yeemin T."/>
            <person name="Harunari E."/>
            <person name="Igarashi Y."/>
            <person name="Sripreechasak P."/>
            <person name="Kanchanasin P."/>
            <person name="Tanasupawat S."/>
            <person name="Phongsopitanun W."/>
        </authorList>
    </citation>
    <scope>NUCLEOTIDE SEQUENCE</scope>
    <source>
        <strain evidence="10">JCM 31032</strain>
    </source>
</reference>
<evidence type="ECO:0000256" key="2">
    <source>
        <dbReference type="ARBA" id="ARBA00009773"/>
    </source>
</evidence>
<feature type="transmembrane region" description="Helical" evidence="9">
    <location>
        <begin position="122"/>
        <end position="143"/>
    </location>
</feature>
<comment type="caution">
    <text evidence="10">The sequence shown here is derived from an EMBL/GenBank/DDBJ whole genome shotgun (WGS) entry which is preliminary data.</text>
</comment>
<dbReference type="PANTHER" id="PTHR21716">
    <property type="entry name" value="TRANSMEMBRANE PROTEIN"/>
    <property type="match status" value="1"/>
</dbReference>
<keyword evidence="4" id="KW-1003">Cell membrane</keyword>
<dbReference type="PANTHER" id="PTHR21716:SF53">
    <property type="entry name" value="PERMEASE PERM-RELATED"/>
    <property type="match status" value="1"/>
</dbReference>
<feature type="transmembrane region" description="Helical" evidence="9">
    <location>
        <begin position="89"/>
        <end position="110"/>
    </location>
</feature>
<comment type="similarity">
    <text evidence="2">Belongs to the autoinducer-2 exporter (AI-2E) (TC 2.A.86) family.</text>
</comment>
<sequence length="404" mass="42777">MSQQSDPEEPSSLGSSPEPAPIAEPTPEHPAGEPDPQADPQGEERRLKGDPRFGRPGPPINRNGPFYFGFVATIGALLAWQLMKVVADLSQTITLVVIAAFLAVGLDPVVRFLQRRGLGRGWSVAIVFLGVLGIFGGFAAVVIPDMVEQASELIESAPDQVDNLTRTPWINELNAEYGVVDNLSQQIRDRASSGDTVMQVFGGVLGAGRAVLSGLASTFTVLILTLYFLASLNSIAEAGYRLVPRTRRDRVRRLGDEILKRIGGYVAGQVTIATINGVLSYVMMLVLGIPYAAVLAFVVGLLGLIPLVGATIGAILVVLVGLFQSVQIAVIAAVYYLVYQQLENYLIAPRIMSRTVAVPGAVALIAAFGGGALLGVLGALIAIPIAAAILLIIQEVVIPRQERA</sequence>
<dbReference type="GO" id="GO:0005886">
    <property type="term" value="C:plasma membrane"/>
    <property type="evidence" value="ECO:0007669"/>
    <property type="project" value="UniProtKB-SubCell"/>
</dbReference>
<dbReference type="EMBL" id="JAJOMB010000002">
    <property type="protein sequence ID" value="MCD5310053.1"/>
    <property type="molecule type" value="Genomic_DNA"/>
</dbReference>
<keyword evidence="11" id="KW-1185">Reference proteome</keyword>
<evidence type="ECO:0000256" key="4">
    <source>
        <dbReference type="ARBA" id="ARBA00022475"/>
    </source>
</evidence>
<protein>
    <submittedName>
        <fullName evidence="10">AI-2E family transporter</fullName>
    </submittedName>
</protein>
<evidence type="ECO:0000256" key="3">
    <source>
        <dbReference type="ARBA" id="ARBA00022448"/>
    </source>
</evidence>
<name>A0A9X1NBK7_9ACTN</name>
<keyword evidence="7 9" id="KW-0472">Membrane</keyword>
<dbReference type="Pfam" id="PF01594">
    <property type="entry name" value="AI-2E_transport"/>
    <property type="match status" value="1"/>
</dbReference>
<evidence type="ECO:0000256" key="9">
    <source>
        <dbReference type="SAM" id="Phobius"/>
    </source>
</evidence>
<evidence type="ECO:0000313" key="10">
    <source>
        <dbReference type="EMBL" id="MCD5310053.1"/>
    </source>
</evidence>
<feature type="transmembrane region" description="Helical" evidence="9">
    <location>
        <begin position="278"/>
        <end position="305"/>
    </location>
</feature>
<accession>A0A9X1NBK7</accession>
<keyword evidence="6 9" id="KW-1133">Transmembrane helix</keyword>
<dbReference type="GO" id="GO:0055085">
    <property type="term" value="P:transmembrane transport"/>
    <property type="evidence" value="ECO:0007669"/>
    <property type="project" value="TreeGrafter"/>
</dbReference>
<feature type="transmembrane region" description="Helical" evidence="9">
    <location>
        <begin position="311"/>
        <end position="339"/>
    </location>
</feature>
<evidence type="ECO:0000256" key="8">
    <source>
        <dbReference type="SAM" id="MobiDB-lite"/>
    </source>
</evidence>
<dbReference type="InterPro" id="IPR002549">
    <property type="entry name" value="AI-2E-like"/>
</dbReference>
<organism evidence="10 11">
    <name type="scientific">Kineosporia babensis</name>
    <dbReference type="NCBI Taxonomy" id="499548"/>
    <lineage>
        <taxon>Bacteria</taxon>
        <taxon>Bacillati</taxon>
        <taxon>Actinomycetota</taxon>
        <taxon>Actinomycetes</taxon>
        <taxon>Kineosporiales</taxon>
        <taxon>Kineosporiaceae</taxon>
        <taxon>Kineosporia</taxon>
    </lineage>
</organism>
<dbReference type="RefSeq" id="WP_231438982.1">
    <property type="nucleotide sequence ID" value="NZ_JAJOMB010000002.1"/>
</dbReference>
<dbReference type="AlphaFoldDB" id="A0A9X1NBK7"/>
<comment type="subcellular location">
    <subcellularLocation>
        <location evidence="1">Cell membrane</location>
        <topology evidence="1">Multi-pass membrane protein</topology>
    </subcellularLocation>
</comment>
<keyword evidence="5 9" id="KW-0812">Transmembrane</keyword>
<keyword evidence="3" id="KW-0813">Transport</keyword>
<evidence type="ECO:0000313" key="11">
    <source>
        <dbReference type="Proteomes" id="UP001138997"/>
    </source>
</evidence>
<proteinExistence type="inferred from homology"/>
<evidence type="ECO:0000256" key="1">
    <source>
        <dbReference type="ARBA" id="ARBA00004651"/>
    </source>
</evidence>
<dbReference type="Proteomes" id="UP001138997">
    <property type="component" value="Unassembled WGS sequence"/>
</dbReference>
<feature type="transmembrane region" description="Helical" evidence="9">
    <location>
        <begin position="65"/>
        <end position="83"/>
    </location>
</feature>
<evidence type="ECO:0000256" key="7">
    <source>
        <dbReference type="ARBA" id="ARBA00023136"/>
    </source>
</evidence>
<evidence type="ECO:0000256" key="6">
    <source>
        <dbReference type="ARBA" id="ARBA00022989"/>
    </source>
</evidence>